<feature type="compositionally biased region" description="Basic and acidic residues" evidence="3">
    <location>
        <begin position="457"/>
        <end position="475"/>
    </location>
</feature>
<dbReference type="PANTHER" id="PTHR31001">
    <property type="entry name" value="UNCHARACTERIZED TRANSCRIPTIONAL REGULATORY PROTEIN"/>
    <property type="match status" value="1"/>
</dbReference>
<keyword evidence="5" id="KW-0238">DNA-binding</keyword>
<sequence>MAPTEASDIPAGFFSTFSIVDPNNPAPENVVRAQKRNRRVFVCIPCHRRKLRCDKLQPCTRCVAAGIAGECVYQPAPAPAASSGSLAARKKKAEKRPPDGKVPKQAQTTRTATSATNKQHMKSVAATPVPSASASSTAPSSPGAGTPLSLWPSWSGTATATVPTPTPTPTPSHPTSSTTATDAHATARAAAQRFKLGGGSGSPLGLPVHTKESASWHGATHWKRIASEFKEAAPIFFGTDPQWQPRYRRVQSLRRLFPAFPDSVNFPFGGARGSSGDGSDGSAAAAARLQILRALPPVSVVSGLADRYTATFGAIFSLFAGEELPRALAVLQQAMLQQAAPEDVLPDAALAQLCMVLALGAAATTAASRCGQSEGLDHDHDNHSNKGHDENETDAWLRGSGQSAAAWTAFFLQAAQACFGRTEYMAAPSLTTVRTLCLMVLAKLVEAPASGGSNGDGNKRSSDDSIRLGPDSHSDNDDDGGGFTPLVSLTAFVLQMARSLQLHRSQAGSMAFSTTATTTTTKDCSDADSRRRVWLVVRLLVLETAMRTGTTVPPLTVDSNDTDSNGYGPPVMATEDGMDDTWSATESGPFLSKAHNDFFYRQKRTTNFGIEDAGTGFHDYNDDTDGFYQNTLATFLPLVTAVVNAANTPTRSRPGREQVQTWHTAILQRLRDAEHALMGPQHVQTTHAAPGVIIARAAAQYQFLDVLGRRALLGLHHAAFCASLPPSPDAYPGQGRGQAGHVPPPQDRQTQAAVLTNCLALLDIQQTWARTANGSRTGTLHAGGMHNHGPPVVRPKVEQDDDADAVFLAMLDAVAAAAATGGVGVGVGTGAGGAGATGITGRNATTLSADALLMPSSLPMSVPVSVPASLSGRSSPTSTLFGGSGSDLWTADAWGTTTTRTATAATAGAVSLYSTGWLLDLCHDDFAAAMLYLVLVLRAARYESVAAPTAAQATARHNNNNSSNNTTTARKSAFLTDGILGDREADAVDAARQGYQFEAFLRVALLFACFRGLRGPGSPGDGMRAHAADAADDVEKVVVAAVGGRAVLWNRAAMAAAAPAFALDDGGVSHIHCSRTNGANGMINAGVPWGSEVDSLGDMHGLDGLAGFDGLHGLLGLHELGVLDGRLPNLDGPLLGYMGVGF</sequence>
<dbReference type="SUPFAM" id="SSF57701">
    <property type="entry name" value="Zn2/Cys6 DNA-binding domain"/>
    <property type="match status" value="1"/>
</dbReference>
<dbReference type="EMBL" id="AZHD01000001">
    <property type="protein sequence ID" value="OAA68737.1"/>
    <property type="molecule type" value="Genomic_DNA"/>
</dbReference>
<dbReference type="GO" id="GO:0000981">
    <property type="term" value="F:DNA-binding transcription factor activity, RNA polymerase II-specific"/>
    <property type="evidence" value="ECO:0007669"/>
    <property type="project" value="InterPro"/>
</dbReference>
<dbReference type="SMART" id="SM00066">
    <property type="entry name" value="GAL4"/>
    <property type="match status" value="1"/>
</dbReference>
<accession>A0A168AH54</accession>
<dbReference type="CDD" id="cd00067">
    <property type="entry name" value="GAL4"/>
    <property type="match status" value="1"/>
</dbReference>
<dbReference type="GO" id="GO:0008270">
    <property type="term" value="F:zinc ion binding"/>
    <property type="evidence" value="ECO:0007669"/>
    <property type="project" value="InterPro"/>
</dbReference>
<protein>
    <submittedName>
        <fullName evidence="5">Zn(2)-C6 fungal-type DNA-binding domain protein</fullName>
    </submittedName>
</protein>
<feature type="compositionally biased region" description="Basic and acidic residues" evidence="3">
    <location>
        <begin position="375"/>
        <end position="390"/>
    </location>
</feature>
<proteinExistence type="predicted"/>
<dbReference type="Pfam" id="PF00172">
    <property type="entry name" value="Zn_clus"/>
    <property type="match status" value="1"/>
</dbReference>
<dbReference type="OrthoDB" id="10263753at2759"/>
<feature type="region of interest" description="Disordered" evidence="3">
    <location>
        <begin position="729"/>
        <end position="748"/>
    </location>
</feature>
<feature type="region of interest" description="Disordered" evidence="3">
    <location>
        <begin position="371"/>
        <end position="391"/>
    </location>
</feature>
<dbReference type="PROSITE" id="PS00463">
    <property type="entry name" value="ZN2_CY6_FUNGAL_1"/>
    <property type="match status" value="1"/>
</dbReference>
<evidence type="ECO:0000259" key="4">
    <source>
        <dbReference type="PROSITE" id="PS50048"/>
    </source>
</evidence>
<reference evidence="5 6" key="1">
    <citation type="journal article" date="2016" name="Genome Biol. Evol.">
        <title>Divergent and convergent evolution of fungal pathogenicity.</title>
        <authorList>
            <person name="Shang Y."/>
            <person name="Xiao G."/>
            <person name="Zheng P."/>
            <person name="Cen K."/>
            <person name="Zhan S."/>
            <person name="Wang C."/>
        </authorList>
    </citation>
    <scope>NUCLEOTIDE SEQUENCE [LARGE SCALE GENOMIC DNA]</scope>
    <source>
        <strain evidence="5 6">RCEF 264</strain>
    </source>
</reference>
<dbReference type="Gene3D" id="4.10.240.10">
    <property type="entry name" value="Zn(2)-C6 fungal-type DNA-binding domain"/>
    <property type="match status" value="1"/>
</dbReference>
<dbReference type="STRING" id="1081102.A0A168AH54"/>
<feature type="region of interest" description="Disordered" evidence="3">
    <location>
        <begin position="449"/>
        <end position="480"/>
    </location>
</feature>
<dbReference type="Proteomes" id="UP000076874">
    <property type="component" value="Unassembled WGS sequence"/>
</dbReference>
<dbReference type="InterPro" id="IPR050613">
    <property type="entry name" value="Sec_Metabolite_Reg"/>
</dbReference>
<gene>
    <name evidence="5" type="ORF">SPI_00932</name>
</gene>
<feature type="compositionally biased region" description="Low complexity" evidence="3">
    <location>
        <begin position="105"/>
        <end position="147"/>
    </location>
</feature>
<evidence type="ECO:0000313" key="5">
    <source>
        <dbReference type="EMBL" id="OAA68737.1"/>
    </source>
</evidence>
<feature type="compositionally biased region" description="Low complexity" evidence="3">
    <location>
        <begin position="173"/>
        <end position="189"/>
    </location>
</feature>
<dbReference type="InterPro" id="IPR001138">
    <property type="entry name" value="Zn2Cys6_DnaBD"/>
</dbReference>
<feature type="region of interest" description="Disordered" evidence="3">
    <location>
        <begin position="78"/>
        <end position="189"/>
    </location>
</feature>
<evidence type="ECO:0000313" key="6">
    <source>
        <dbReference type="Proteomes" id="UP000076874"/>
    </source>
</evidence>
<evidence type="ECO:0000256" key="1">
    <source>
        <dbReference type="ARBA" id="ARBA00004123"/>
    </source>
</evidence>
<comment type="subcellular location">
    <subcellularLocation>
        <location evidence="1">Nucleus</location>
    </subcellularLocation>
</comment>
<feature type="domain" description="Zn(2)-C6 fungal-type" evidence="4">
    <location>
        <begin position="42"/>
        <end position="73"/>
    </location>
</feature>
<comment type="caution">
    <text evidence="5">The sequence shown here is derived from an EMBL/GenBank/DDBJ whole genome shotgun (WGS) entry which is preliminary data.</text>
</comment>
<evidence type="ECO:0000256" key="2">
    <source>
        <dbReference type="ARBA" id="ARBA00023242"/>
    </source>
</evidence>
<keyword evidence="2" id="KW-0539">Nucleus</keyword>
<dbReference type="GO" id="GO:0005634">
    <property type="term" value="C:nucleus"/>
    <property type="evidence" value="ECO:0007669"/>
    <property type="project" value="UniProtKB-SubCell"/>
</dbReference>
<dbReference type="GO" id="GO:0003677">
    <property type="term" value="F:DNA binding"/>
    <property type="evidence" value="ECO:0007669"/>
    <property type="project" value="UniProtKB-KW"/>
</dbReference>
<organism evidence="5 6">
    <name type="scientific">Niveomyces insectorum RCEF 264</name>
    <dbReference type="NCBI Taxonomy" id="1081102"/>
    <lineage>
        <taxon>Eukaryota</taxon>
        <taxon>Fungi</taxon>
        <taxon>Dikarya</taxon>
        <taxon>Ascomycota</taxon>
        <taxon>Pezizomycotina</taxon>
        <taxon>Sordariomycetes</taxon>
        <taxon>Hypocreomycetidae</taxon>
        <taxon>Hypocreales</taxon>
        <taxon>Cordycipitaceae</taxon>
        <taxon>Niveomyces</taxon>
    </lineage>
</organism>
<evidence type="ECO:0000256" key="3">
    <source>
        <dbReference type="SAM" id="MobiDB-lite"/>
    </source>
</evidence>
<name>A0A168AH54_9HYPO</name>
<keyword evidence="6" id="KW-1185">Reference proteome</keyword>
<dbReference type="InterPro" id="IPR036864">
    <property type="entry name" value="Zn2-C6_fun-type_DNA-bd_sf"/>
</dbReference>
<dbReference type="PROSITE" id="PS50048">
    <property type="entry name" value="ZN2_CY6_FUNGAL_2"/>
    <property type="match status" value="1"/>
</dbReference>
<dbReference type="AlphaFoldDB" id="A0A168AH54"/>